<dbReference type="HOGENOM" id="CLU_363003_0_0_1"/>
<dbReference type="PANTHER" id="PTHR46534">
    <property type="entry name" value="IGGFC_BINDING DOMAIN-CONTAINING PROTEIN"/>
    <property type="match status" value="1"/>
</dbReference>
<sequence>METSGDGLDIEIFAASGNEVVTVSVTAPAWTGSTVVNENFALKSNEAARVTLPKDLRMKGTDIFHSGIRVTASSDIVVYGFNRDNGACGGYTAIPTDALGTEYFVLAYYPQSGIYYPLLSEAAIVATEPNTRVHIELLRNRGITVLYNEKRYDENGPLIVDLVKAYDVLQIQAEASSDLTGTKIYSEGGKKIAVFSGNILTDVAGTTENNVRDHIIEQMPPSNTWGKSYNIVPLPLANRGDEVKIGVVNPYTTINYSQDPIKLSQSFAGNYVNKDISDGQYVHFTGNDTLFVAQFPKNTITGSRTYPAMINIPPEEQYLSYYRFMVPEQSVSSLTNYVIVAAPEGSISGLRLDSAQPSKNGWSKIPDSNPPMVGKAISVGDGLHEIYHIDASVNFMALVYGYSDAGTCSYGYPAGMCLQDVSLVSVLLLIGFPFSLLLFILPDSDDPYDSYNTFTFNNNRSHYTYPDYPINCININIIADYSSKCINISADHSINSINIRADYSSKRINISADHPINSINIRADYPINCISWVPINNSSVLIISCIDSNHKTFDTTNTVNAINPNSINTINANPDTINTSSFNFNDSFHFNNSFHFHYINTTGYDSHGINSSDHRDSLYTLHTNDFCVNTFNHNHINDDDLVLNPTRRYYPDRFNPQDNTESHPAHHCHPSSSDHSSDHPINHSKHNPTDDNHPNDNHHCQYYLSGNYTDKSHSAPDNGYSDSRVNCNSTTSNHIHNTTYHPIDSLDYPVDSINSLDYPVDSINDCPRPC</sequence>
<feature type="compositionally biased region" description="Basic and acidic residues" evidence="1">
    <location>
        <begin position="675"/>
        <end position="699"/>
    </location>
</feature>
<dbReference type="EMBL" id="KB309238">
    <property type="protein sequence ID" value="ELT95026.1"/>
    <property type="molecule type" value="Genomic_DNA"/>
</dbReference>
<dbReference type="Proteomes" id="UP000014760">
    <property type="component" value="Unassembled WGS sequence"/>
</dbReference>
<reference evidence="3 5" key="2">
    <citation type="journal article" date="2013" name="Nature">
        <title>Insights into bilaterian evolution from three spiralian genomes.</title>
        <authorList>
            <person name="Simakov O."/>
            <person name="Marletaz F."/>
            <person name="Cho S.J."/>
            <person name="Edsinger-Gonzales E."/>
            <person name="Havlak P."/>
            <person name="Hellsten U."/>
            <person name="Kuo D.H."/>
            <person name="Larsson T."/>
            <person name="Lv J."/>
            <person name="Arendt D."/>
            <person name="Savage R."/>
            <person name="Osoegawa K."/>
            <person name="de Jong P."/>
            <person name="Grimwood J."/>
            <person name="Chapman J.A."/>
            <person name="Shapiro H."/>
            <person name="Aerts A."/>
            <person name="Otillar R.P."/>
            <person name="Terry A.Y."/>
            <person name="Boore J.L."/>
            <person name="Grigoriev I.V."/>
            <person name="Lindberg D.R."/>
            <person name="Seaver E.C."/>
            <person name="Weisblat D.A."/>
            <person name="Putnam N.H."/>
            <person name="Rokhsar D.S."/>
        </authorList>
    </citation>
    <scope>NUCLEOTIDE SEQUENCE</scope>
    <source>
        <strain evidence="3 5">I ESC-2004</strain>
    </source>
</reference>
<dbReference type="EnsemblMetazoa" id="CapteT228880">
    <property type="protein sequence ID" value="CapteP228880"/>
    <property type="gene ID" value="CapteG228880"/>
</dbReference>
<evidence type="ECO:0000256" key="1">
    <source>
        <dbReference type="SAM" id="MobiDB-lite"/>
    </source>
</evidence>
<dbReference type="Pfam" id="PF17517">
    <property type="entry name" value="IgGFc_binding"/>
    <property type="match status" value="1"/>
</dbReference>
<feature type="domain" description="IgGFc-binding protein N-terminal" evidence="2">
    <location>
        <begin position="92"/>
        <end position="401"/>
    </location>
</feature>
<evidence type="ECO:0000313" key="5">
    <source>
        <dbReference type="Proteomes" id="UP000014760"/>
    </source>
</evidence>
<evidence type="ECO:0000313" key="4">
    <source>
        <dbReference type="EnsemblMetazoa" id="CapteP228880"/>
    </source>
</evidence>
<name>R7TU89_CAPTE</name>
<feature type="region of interest" description="Disordered" evidence="1">
    <location>
        <begin position="648"/>
        <end position="725"/>
    </location>
</feature>
<proteinExistence type="predicted"/>
<evidence type="ECO:0000313" key="3">
    <source>
        <dbReference type="EMBL" id="ELT95026.1"/>
    </source>
</evidence>
<organism evidence="3">
    <name type="scientific">Capitella teleta</name>
    <name type="common">Polychaete worm</name>
    <dbReference type="NCBI Taxonomy" id="283909"/>
    <lineage>
        <taxon>Eukaryota</taxon>
        <taxon>Metazoa</taxon>
        <taxon>Spiralia</taxon>
        <taxon>Lophotrochozoa</taxon>
        <taxon>Annelida</taxon>
        <taxon>Polychaeta</taxon>
        <taxon>Sedentaria</taxon>
        <taxon>Scolecida</taxon>
        <taxon>Capitellidae</taxon>
        <taxon>Capitella</taxon>
    </lineage>
</organism>
<reference evidence="4" key="3">
    <citation type="submission" date="2015-06" db="UniProtKB">
        <authorList>
            <consortium name="EnsemblMetazoa"/>
        </authorList>
    </citation>
    <scope>IDENTIFICATION</scope>
</reference>
<evidence type="ECO:0000259" key="2">
    <source>
        <dbReference type="Pfam" id="PF17517"/>
    </source>
</evidence>
<dbReference type="OrthoDB" id="6136119at2759"/>
<protein>
    <recommendedName>
        <fullName evidence="2">IgGFc-binding protein N-terminal domain-containing protein</fullName>
    </recommendedName>
</protein>
<gene>
    <name evidence="3" type="ORF">CAPTEDRAFT_228880</name>
</gene>
<dbReference type="PANTHER" id="PTHR46534:SF1">
    <property type="entry name" value="IGGFC-BINDING PROTEIN N-TERMINAL DOMAIN-CONTAINING PROTEIN"/>
    <property type="match status" value="1"/>
</dbReference>
<dbReference type="STRING" id="283909.R7TU89"/>
<dbReference type="InterPro" id="IPR035234">
    <property type="entry name" value="IgGFc-bd_N"/>
</dbReference>
<keyword evidence="5" id="KW-1185">Reference proteome</keyword>
<reference evidence="5" key="1">
    <citation type="submission" date="2012-12" db="EMBL/GenBank/DDBJ databases">
        <authorList>
            <person name="Hellsten U."/>
            <person name="Grimwood J."/>
            <person name="Chapman J.A."/>
            <person name="Shapiro H."/>
            <person name="Aerts A."/>
            <person name="Otillar R.P."/>
            <person name="Terry A.Y."/>
            <person name="Boore J.L."/>
            <person name="Simakov O."/>
            <person name="Marletaz F."/>
            <person name="Cho S.-J."/>
            <person name="Edsinger-Gonzales E."/>
            <person name="Havlak P."/>
            <person name="Kuo D.-H."/>
            <person name="Larsson T."/>
            <person name="Lv J."/>
            <person name="Arendt D."/>
            <person name="Savage R."/>
            <person name="Osoegawa K."/>
            <person name="de Jong P."/>
            <person name="Lindberg D.R."/>
            <person name="Seaver E.C."/>
            <person name="Weisblat D.A."/>
            <person name="Putnam N.H."/>
            <person name="Grigoriev I.V."/>
            <person name="Rokhsar D.S."/>
        </authorList>
    </citation>
    <scope>NUCLEOTIDE SEQUENCE</scope>
    <source>
        <strain evidence="5">I ESC-2004</strain>
    </source>
</reference>
<dbReference type="AlphaFoldDB" id="R7TU89"/>
<accession>R7TU89</accession>
<dbReference type="EMBL" id="AMQN01012008">
    <property type="status" value="NOT_ANNOTATED_CDS"/>
    <property type="molecule type" value="Genomic_DNA"/>
</dbReference>